<keyword evidence="1" id="KW-0812">Transmembrane</keyword>
<accession>A0A453S9H0</accession>
<keyword evidence="1" id="KW-0472">Membrane</keyword>
<dbReference type="EnsemblPlants" id="AET7Gv20863400.4">
    <property type="protein sequence ID" value="AET7Gv20863400.4"/>
    <property type="gene ID" value="AET7Gv20863400"/>
</dbReference>
<evidence type="ECO:0000256" key="1">
    <source>
        <dbReference type="SAM" id="Phobius"/>
    </source>
</evidence>
<dbReference type="Proteomes" id="UP000015105">
    <property type="component" value="Chromosome 7D"/>
</dbReference>
<reference evidence="2" key="5">
    <citation type="journal article" date="2021" name="G3 (Bethesda)">
        <title>Aegilops tauschii genome assembly Aet v5.0 features greater sequence contiguity and improved annotation.</title>
        <authorList>
            <person name="Wang L."/>
            <person name="Zhu T."/>
            <person name="Rodriguez J.C."/>
            <person name="Deal K.R."/>
            <person name="Dubcovsky J."/>
            <person name="McGuire P.E."/>
            <person name="Lux T."/>
            <person name="Spannagl M."/>
            <person name="Mayer K.F.X."/>
            <person name="Baldrich P."/>
            <person name="Meyers B.C."/>
            <person name="Huo N."/>
            <person name="Gu Y.Q."/>
            <person name="Zhou H."/>
            <person name="Devos K.M."/>
            <person name="Bennetzen J.L."/>
            <person name="Unver T."/>
            <person name="Budak H."/>
            <person name="Gulick P.J."/>
            <person name="Galiba G."/>
            <person name="Kalapos B."/>
            <person name="Nelson D.R."/>
            <person name="Li P."/>
            <person name="You F.M."/>
            <person name="Luo M.C."/>
            <person name="Dvorak J."/>
        </authorList>
    </citation>
    <scope>NUCLEOTIDE SEQUENCE [LARGE SCALE GENOMIC DNA]</scope>
    <source>
        <strain evidence="2">cv. AL8/78</strain>
    </source>
</reference>
<evidence type="ECO:0000313" key="3">
    <source>
        <dbReference type="Proteomes" id="UP000015105"/>
    </source>
</evidence>
<reference evidence="2" key="4">
    <citation type="submission" date="2019-03" db="UniProtKB">
        <authorList>
            <consortium name="EnsemblPlants"/>
        </authorList>
    </citation>
    <scope>IDENTIFICATION</scope>
</reference>
<reference evidence="3" key="2">
    <citation type="journal article" date="2017" name="Nat. Plants">
        <title>The Aegilops tauschii genome reveals multiple impacts of transposons.</title>
        <authorList>
            <person name="Zhao G."/>
            <person name="Zou C."/>
            <person name="Li K."/>
            <person name="Wang K."/>
            <person name="Li T."/>
            <person name="Gao L."/>
            <person name="Zhang X."/>
            <person name="Wang H."/>
            <person name="Yang Z."/>
            <person name="Liu X."/>
            <person name="Jiang W."/>
            <person name="Mao L."/>
            <person name="Kong X."/>
            <person name="Jiao Y."/>
            <person name="Jia J."/>
        </authorList>
    </citation>
    <scope>NUCLEOTIDE SEQUENCE [LARGE SCALE GENOMIC DNA]</scope>
    <source>
        <strain evidence="3">cv. AL8/78</strain>
    </source>
</reference>
<proteinExistence type="predicted"/>
<organism evidence="2 3">
    <name type="scientific">Aegilops tauschii subsp. strangulata</name>
    <name type="common">Goatgrass</name>
    <dbReference type="NCBI Taxonomy" id="200361"/>
    <lineage>
        <taxon>Eukaryota</taxon>
        <taxon>Viridiplantae</taxon>
        <taxon>Streptophyta</taxon>
        <taxon>Embryophyta</taxon>
        <taxon>Tracheophyta</taxon>
        <taxon>Spermatophyta</taxon>
        <taxon>Magnoliopsida</taxon>
        <taxon>Liliopsida</taxon>
        <taxon>Poales</taxon>
        <taxon>Poaceae</taxon>
        <taxon>BOP clade</taxon>
        <taxon>Pooideae</taxon>
        <taxon>Triticodae</taxon>
        <taxon>Triticeae</taxon>
        <taxon>Triticinae</taxon>
        <taxon>Aegilops</taxon>
    </lineage>
</organism>
<dbReference type="Gramene" id="AET7Gv20863400.4">
    <property type="protein sequence ID" value="AET7Gv20863400.4"/>
    <property type="gene ID" value="AET7Gv20863400"/>
</dbReference>
<keyword evidence="1" id="KW-1133">Transmembrane helix</keyword>
<reference evidence="3" key="1">
    <citation type="journal article" date="2014" name="Science">
        <title>Ancient hybridizations among the ancestral genomes of bread wheat.</title>
        <authorList>
            <consortium name="International Wheat Genome Sequencing Consortium,"/>
            <person name="Marcussen T."/>
            <person name="Sandve S.R."/>
            <person name="Heier L."/>
            <person name="Spannagl M."/>
            <person name="Pfeifer M."/>
            <person name="Jakobsen K.S."/>
            <person name="Wulff B.B."/>
            <person name="Steuernagel B."/>
            <person name="Mayer K.F."/>
            <person name="Olsen O.A."/>
        </authorList>
    </citation>
    <scope>NUCLEOTIDE SEQUENCE [LARGE SCALE GENOMIC DNA]</scope>
    <source>
        <strain evidence="3">cv. AL8/78</strain>
    </source>
</reference>
<evidence type="ECO:0000313" key="2">
    <source>
        <dbReference type="EnsemblPlants" id="AET7Gv20863400.4"/>
    </source>
</evidence>
<name>A0A453S9H0_AEGTS</name>
<protein>
    <submittedName>
        <fullName evidence="2">Uncharacterized protein</fullName>
    </submittedName>
</protein>
<dbReference type="AlphaFoldDB" id="A0A453S9H0"/>
<sequence length="50" mass="5668">MPLSIQSLYLHINYAKMYLCNNNSTKLITFICINVGVDVHIIAIKFILGI</sequence>
<keyword evidence="3" id="KW-1185">Reference proteome</keyword>
<feature type="transmembrane region" description="Helical" evidence="1">
    <location>
        <begin position="27"/>
        <end position="48"/>
    </location>
</feature>
<reference evidence="2" key="3">
    <citation type="journal article" date="2017" name="Nature">
        <title>Genome sequence of the progenitor of the wheat D genome Aegilops tauschii.</title>
        <authorList>
            <person name="Luo M.C."/>
            <person name="Gu Y.Q."/>
            <person name="Puiu D."/>
            <person name="Wang H."/>
            <person name="Twardziok S.O."/>
            <person name="Deal K.R."/>
            <person name="Huo N."/>
            <person name="Zhu T."/>
            <person name="Wang L."/>
            <person name="Wang Y."/>
            <person name="McGuire P.E."/>
            <person name="Liu S."/>
            <person name="Long H."/>
            <person name="Ramasamy R.K."/>
            <person name="Rodriguez J.C."/>
            <person name="Van S.L."/>
            <person name="Yuan L."/>
            <person name="Wang Z."/>
            <person name="Xia Z."/>
            <person name="Xiao L."/>
            <person name="Anderson O.D."/>
            <person name="Ouyang S."/>
            <person name="Liang Y."/>
            <person name="Zimin A.V."/>
            <person name="Pertea G."/>
            <person name="Qi P."/>
            <person name="Bennetzen J.L."/>
            <person name="Dai X."/>
            <person name="Dawson M.W."/>
            <person name="Muller H.G."/>
            <person name="Kugler K."/>
            <person name="Rivarola-Duarte L."/>
            <person name="Spannagl M."/>
            <person name="Mayer K.F.X."/>
            <person name="Lu F.H."/>
            <person name="Bevan M.W."/>
            <person name="Leroy P."/>
            <person name="Li P."/>
            <person name="You F.M."/>
            <person name="Sun Q."/>
            <person name="Liu Z."/>
            <person name="Lyons E."/>
            <person name="Wicker T."/>
            <person name="Salzberg S.L."/>
            <person name="Devos K.M."/>
            <person name="Dvorak J."/>
        </authorList>
    </citation>
    <scope>NUCLEOTIDE SEQUENCE [LARGE SCALE GENOMIC DNA]</scope>
    <source>
        <strain evidence="2">cv. AL8/78</strain>
    </source>
</reference>